<dbReference type="AlphaFoldDB" id="X0RK40"/>
<dbReference type="SUPFAM" id="SSF54862">
    <property type="entry name" value="4Fe-4S ferredoxins"/>
    <property type="match status" value="1"/>
</dbReference>
<evidence type="ECO:0000256" key="3">
    <source>
        <dbReference type="ARBA" id="ARBA00022737"/>
    </source>
</evidence>
<dbReference type="Gene3D" id="3.30.70.20">
    <property type="match status" value="1"/>
</dbReference>
<evidence type="ECO:0000259" key="7">
    <source>
        <dbReference type="PROSITE" id="PS51379"/>
    </source>
</evidence>
<evidence type="ECO:0000256" key="4">
    <source>
        <dbReference type="ARBA" id="ARBA00023004"/>
    </source>
</evidence>
<evidence type="ECO:0000256" key="1">
    <source>
        <dbReference type="ARBA" id="ARBA00022485"/>
    </source>
</evidence>
<accession>X0RK40</accession>
<organism evidence="8">
    <name type="scientific">marine sediment metagenome</name>
    <dbReference type="NCBI Taxonomy" id="412755"/>
    <lineage>
        <taxon>unclassified sequences</taxon>
        <taxon>metagenomes</taxon>
        <taxon>ecological metagenomes</taxon>
    </lineage>
</organism>
<feature type="domain" description="2Fe-2S ferredoxin-type" evidence="6">
    <location>
        <begin position="1"/>
        <end position="80"/>
    </location>
</feature>
<dbReference type="Gene3D" id="3.10.20.740">
    <property type="match status" value="1"/>
</dbReference>
<keyword evidence="3" id="KW-0677">Repeat</keyword>
<dbReference type="GO" id="GO:0046872">
    <property type="term" value="F:metal ion binding"/>
    <property type="evidence" value="ECO:0007669"/>
    <property type="project" value="UniProtKB-KW"/>
</dbReference>
<dbReference type="InterPro" id="IPR001041">
    <property type="entry name" value="2Fe-2S_ferredoxin-type"/>
</dbReference>
<reference evidence="8" key="1">
    <citation type="journal article" date="2014" name="Front. Microbiol.">
        <title>High frequency of phylogenetically diverse reductive dehalogenase-homologous genes in deep subseafloor sedimentary metagenomes.</title>
        <authorList>
            <person name="Kawai M."/>
            <person name="Futagami T."/>
            <person name="Toyoda A."/>
            <person name="Takaki Y."/>
            <person name="Nishi S."/>
            <person name="Hori S."/>
            <person name="Arai W."/>
            <person name="Tsubouchi T."/>
            <person name="Morono Y."/>
            <person name="Uchiyama I."/>
            <person name="Ito T."/>
            <person name="Fujiyama A."/>
            <person name="Inagaki F."/>
            <person name="Takami H."/>
        </authorList>
    </citation>
    <scope>NUCLEOTIDE SEQUENCE</scope>
    <source>
        <strain evidence="8">Expedition CK06-06</strain>
    </source>
</reference>
<dbReference type="InterPro" id="IPR036010">
    <property type="entry name" value="2Fe-2S_ferredoxin-like_sf"/>
</dbReference>
<dbReference type="EMBL" id="BARS01006474">
    <property type="protein sequence ID" value="GAF69158.1"/>
    <property type="molecule type" value="Genomic_DNA"/>
</dbReference>
<dbReference type="GO" id="GO:0042773">
    <property type="term" value="P:ATP synthesis coupled electron transport"/>
    <property type="evidence" value="ECO:0007669"/>
    <property type="project" value="InterPro"/>
</dbReference>
<feature type="domain" description="4Fe-4S ferredoxin-type" evidence="7">
    <location>
        <begin position="119"/>
        <end position="152"/>
    </location>
</feature>
<keyword evidence="5" id="KW-0411">Iron-sulfur</keyword>
<keyword evidence="2" id="KW-0479">Metal-binding</keyword>
<name>X0RK40_9ZZZZ</name>
<dbReference type="PANTHER" id="PTHR24960:SF84">
    <property type="entry name" value="HYDROGENASE SUBUNIT"/>
    <property type="match status" value="1"/>
</dbReference>
<sequence length="258" mass="28654">MVKFMINNKKYEADEGETVLRVLIQEGIDIPYLCYHEALSSYGACRLCMVEVIAGGGKGITTSCTLPVSEGLEIQTETPEVVQVRKVLLEMYLAEAPGSKKIQELAKKFGVVHSRFTDFDIEAKGDRCVLCGLCVRVCSEILDVGAINYAGRGTNTSINTPWYEISSSCIGCGACAYVCPADAIDIIDKDDERVMETWHRTTLKLKECVDSKQYFATEKGVNHVCSKCPDLPEEMKDLSPDSRMRKIAADFVLKPRRE</sequence>
<keyword evidence="1" id="KW-0004">4Fe-4S</keyword>
<comment type="caution">
    <text evidence="8">The sequence shown here is derived from an EMBL/GenBank/DDBJ whole genome shotgun (WGS) entry which is preliminary data.</text>
</comment>
<dbReference type="GO" id="GO:0008137">
    <property type="term" value="F:NADH dehydrogenase (ubiquinone) activity"/>
    <property type="evidence" value="ECO:0007669"/>
    <property type="project" value="InterPro"/>
</dbReference>
<dbReference type="InterPro" id="IPR050157">
    <property type="entry name" value="PSI_iron-sulfur_center"/>
</dbReference>
<dbReference type="Pfam" id="PF13183">
    <property type="entry name" value="Fer4_8"/>
    <property type="match status" value="1"/>
</dbReference>
<dbReference type="FunFam" id="3.30.70.20:FF:000035">
    <property type="entry name" value="Iron hydrogenase 1"/>
    <property type="match status" value="1"/>
</dbReference>
<dbReference type="PROSITE" id="PS00198">
    <property type="entry name" value="4FE4S_FER_1"/>
    <property type="match status" value="1"/>
</dbReference>
<dbReference type="PROSITE" id="PS51379">
    <property type="entry name" value="4FE4S_FER_2"/>
    <property type="match status" value="2"/>
</dbReference>
<dbReference type="InterPro" id="IPR000283">
    <property type="entry name" value="NADH_UbQ_OxRdtase_75kDa_su_CS"/>
</dbReference>
<dbReference type="GO" id="GO:0051539">
    <property type="term" value="F:4 iron, 4 sulfur cluster binding"/>
    <property type="evidence" value="ECO:0007669"/>
    <property type="project" value="UniProtKB-KW"/>
</dbReference>
<dbReference type="GO" id="GO:0016020">
    <property type="term" value="C:membrane"/>
    <property type="evidence" value="ECO:0007669"/>
    <property type="project" value="InterPro"/>
</dbReference>
<dbReference type="InterPro" id="IPR017896">
    <property type="entry name" value="4Fe4S_Fe-S-bd"/>
</dbReference>
<protein>
    <recommendedName>
        <fullName evidence="9">2Fe-2S ferredoxin-type domain-containing protein</fullName>
    </recommendedName>
</protein>
<dbReference type="PANTHER" id="PTHR24960">
    <property type="entry name" value="PHOTOSYSTEM I IRON-SULFUR CENTER-RELATED"/>
    <property type="match status" value="1"/>
</dbReference>
<evidence type="ECO:0000256" key="5">
    <source>
        <dbReference type="ARBA" id="ARBA00023014"/>
    </source>
</evidence>
<dbReference type="CDD" id="cd00207">
    <property type="entry name" value="fer2"/>
    <property type="match status" value="1"/>
</dbReference>
<dbReference type="Pfam" id="PF13510">
    <property type="entry name" value="Fer2_4"/>
    <property type="match status" value="1"/>
</dbReference>
<evidence type="ECO:0000313" key="8">
    <source>
        <dbReference type="EMBL" id="GAF69158.1"/>
    </source>
</evidence>
<evidence type="ECO:0008006" key="9">
    <source>
        <dbReference type="Google" id="ProtNLM"/>
    </source>
</evidence>
<evidence type="ECO:0000256" key="2">
    <source>
        <dbReference type="ARBA" id="ARBA00022723"/>
    </source>
</evidence>
<dbReference type="PROSITE" id="PS00641">
    <property type="entry name" value="COMPLEX1_75K_1"/>
    <property type="match status" value="1"/>
</dbReference>
<feature type="domain" description="4Fe-4S ferredoxin-type" evidence="7">
    <location>
        <begin position="159"/>
        <end position="189"/>
    </location>
</feature>
<gene>
    <name evidence="8" type="ORF">S01H1_12597</name>
</gene>
<evidence type="ECO:0000259" key="6">
    <source>
        <dbReference type="PROSITE" id="PS51085"/>
    </source>
</evidence>
<proteinExistence type="predicted"/>
<dbReference type="InterPro" id="IPR017900">
    <property type="entry name" value="4Fe4S_Fe_S_CS"/>
</dbReference>
<dbReference type="SUPFAM" id="SSF54292">
    <property type="entry name" value="2Fe-2S ferredoxin-like"/>
    <property type="match status" value="1"/>
</dbReference>
<dbReference type="PROSITE" id="PS51085">
    <property type="entry name" value="2FE2S_FER_2"/>
    <property type="match status" value="1"/>
</dbReference>
<keyword evidence="4" id="KW-0408">Iron</keyword>